<reference evidence="1" key="1">
    <citation type="journal article" date="2015" name="Nature">
        <title>Complex archaea that bridge the gap between prokaryotes and eukaryotes.</title>
        <authorList>
            <person name="Spang A."/>
            <person name="Saw J.H."/>
            <person name="Jorgensen S.L."/>
            <person name="Zaremba-Niedzwiedzka K."/>
            <person name="Martijn J."/>
            <person name="Lind A.E."/>
            <person name="van Eijk R."/>
            <person name="Schleper C."/>
            <person name="Guy L."/>
            <person name="Ettema T.J."/>
        </authorList>
    </citation>
    <scope>NUCLEOTIDE SEQUENCE</scope>
</reference>
<proteinExistence type="predicted"/>
<gene>
    <name evidence="1" type="ORF">LCGC14_0365230</name>
</gene>
<sequence length="70" mass="8048">MGMGTIFQESAIKKAYLIQGKREDVDTDGVETLRIGTEETLVYPKYCMRYGNCQQCDIEGKIYCAPRFRD</sequence>
<comment type="caution">
    <text evidence="1">The sequence shown here is derived from an EMBL/GenBank/DDBJ whole genome shotgun (WGS) entry which is preliminary data.</text>
</comment>
<protein>
    <submittedName>
        <fullName evidence="1">Uncharacterized protein</fullName>
    </submittedName>
</protein>
<name>A0A0F9TPJ6_9ZZZZ</name>
<accession>A0A0F9TPJ6</accession>
<dbReference type="AlphaFoldDB" id="A0A0F9TPJ6"/>
<evidence type="ECO:0000313" key="1">
    <source>
        <dbReference type="EMBL" id="KKN76872.1"/>
    </source>
</evidence>
<dbReference type="EMBL" id="LAZR01000287">
    <property type="protein sequence ID" value="KKN76872.1"/>
    <property type="molecule type" value="Genomic_DNA"/>
</dbReference>
<organism evidence="1">
    <name type="scientific">marine sediment metagenome</name>
    <dbReference type="NCBI Taxonomy" id="412755"/>
    <lineage>
        <taxon>unclassified sequences</taxon>
        <taxon>metagenomes</taxon>
        <taxon>ecological metagenomes</taxon>
    </lineage>
</organism>